<dbReference type="GO" id="GO:0045504">
    <property type="term" value="F:dynein heavy chain binding"/>
    <property type="evidence" value="ECO:0007669"/>
    <property type="project" value="TreeGrafter"/>
</dbReference>
<keyword evidence="3" id="KW-0505">Motor protein</keyword>
<name>K3X0R4_GLOUD</name>
<dbReference type="GO" id="GO:0030286">
    <property type="term" value="C:dynein complex"/>
    <property type="evidence" value="ECO:0007669"/>
    <property type="project" value="UniProtKB-KW"/>
</dbReference>
<reference evidence="5" key="3">
    <citation type="submission" date="2015-02" db="UniProtKB">
        <authorList>
            <consortium name="EnsemblProtists"/>
        </authorList>
    </citation>
    <scope>IDENTIFICATION</scope>
    <source>
        <strain evidence="5">DAOM BR144</strain>
    </source>
</reference>
<evidence type="ECO:0000313" key="5">
    <source>
        <dbReference type="EnsemblProtists" id="PYU1_T010813"/>
    </source>
</evidence>
<dbReference type="GO" id="GO:0005930">
    <property type="term" value="C:axoneme"/>
    <property type="evidence" value="ECO:0007669"/>
    <property type="project" value="TreeGrafter"/>
</dbReference>
<comment type="similarity">
    <text evidence="4">Belongs to the inner dynein arm light chain family.</text>
</comment>
<dbReference type="EnsemblProtists" id="PYU1_T010813">
    <property type="protein sequence ID" value="PYU1_T010813"/>
    <property type="gene ID" value="PYU1_G010790"/>
</dbReference>
<keyword evidence="2" id="KW-0175">Coiled coil</keyword>
<evidence type="ECO:0000256" key="1">
    <source>
        <dbReference type="ARBA" id="ARBA00023017"/>
    </source>
</evidence>
<reference evidence="6" key="2">
    <citation type="submission" date="2010-04" db="EMBL/GenBank/DDBJ databases">
        <authorList>
            <person name="Buell R."/>
            <person name="Hamilton J."/>
            <person name="Hostetler J."/>
        </authorList>
    </citation>
    <scope>NUCLEOTIDE SEQUENCE [LARGE SCALE GENOMIC DNA]</scope>
    <source>
        <strain evidence="6">DAOM:BR144</strain>
    </source>
</reference>
<proteinExistence type="inferred from homology"/>
<dbReference type="STRING" id="431595.K3X0R4"/>
<dbReference type="VEuPathDB" id="FungiDB:PYU1_G010790"/>
<evidence type="ECO:0000256" key="3">
    <source>
        <dbReference type="ARBA" id="ARBA00023175"/>
    </source>
</evidence>
<evidence type="ECO:0000256" key="2">
    <source>
        <dbReference type="ARBA" id="ARBA00023054"/>
    </source>
</evidence>
<organism evidence="5 6">
    <name type="scientific">Globisporangium ultimum (strain ATCC 200006 / CBS 805.95 / DAOM BR144)</name>
    <name type="common">Pythium ultimum</name>
    <dbReference type="NCBI Taxonomy" id="431595"/>
    <lineage>
        <taxon>Eukaryota</taxon>
        <taxon>Sar</taxon>
        <taxon>Stramenopiles</taxon>
        <taxon>Oomycota</taxon>
        <taxon>Peronosporomycetes</taxon>
        <taxon>Pythiales</taxon>
        <taxon>Pythiaceae</taxon>
        <taxon>Globisporangium</taxon>
    </lineage>
</organism>
<evidence type="ECO:0000313" key="6">
    <source>
        <dbReference type="Proteomes" id="UP000019132"/>
    </source>
</evidence>
<dbReference type="PANTHER" id="PTHR13183">
    <property type="entry name" value="AXONEMAL INNER ARM DYNEIN LIGHT CHAIN 28"/>
    <property type="match status" value="1"/>
</dbReference>
<dbReference type="InterPro" id="IPR019347">
    <property type="entry name" value="Axonemal_dynein_light_chain"/>
</dbReference>
<dbReference type="InParanoid" id="K3X0R4"/>
<protein>
    <submittedName>
        <fullName evidence="5">Uncharacterized protein</fullName>
    </submittedName>
</protein>
<dbReference type="eggNOG" id="KOG4001">
    <property type="taxonomic scope" value="Eukaryota"/>
</dbReference>
<dbReference type="HOGENOM" id="CLU_2517563_0_0_1"/>
<reference evidence="6" key="1">
    <citation type="journal article" date="2010" name="Genome Biol.">
        <title>Genome sequence of the necrotrophic plant pathogen Pythium ultimum reveals original pathogenicity mechanisms and effector repertoire.</title>
        <authorList>
            <person name="Levesque C.A."/>
            <person name="Brouwer H."/>
            <person name="Cano L."/>
            <person name="Hamilton J.P."/>
            <person name="Holt C."/>
            <person name="Huitema E."/>
            <person name="Raffaele S."/>
            <person name="Robideau G.P."/>
            <person name="Thines M."/>
            <person name="Win J."/>
            <person name="Zerillo M.M."/>
            <person name="Beakes G.W."/>
            <person name="Boore J.L."/>
            <person name="Busam D."/>
            <person name="Dumas B."/>
            <person name="Ferriera S."/>
            <person name="Fuerstenberg S.I."/>
            <person name="Gachon C.M."/>
            <person name="Gaulin E."/>
            <person name="Govers F."/>
            <person name="Grenville-Briggs L."/>
            <person name="Horner N."/>
            <person name="Hostetler J."/>
            <person name="Jiang R.H."/>
            <person name="Johnson J."/>
            <person name="Krajaejun T."/>
            <person name="Lin H."/>
            <person name="Meijer H.J."/>
            <person name="Moore B."/>
            <person name="Morris P."/>
            <person name="Phuntmart V."/>
            <person name="Puiu D."/>
            <person name="Shetty J."/>
            <person name="Stajich J.E."/>
            <person name="Tripathy S."/>
            <person name="Wawra S."/>
            <person name="van West P."/>
            <person name="Whitty B.R."/>
            <person name="Coutinho P.M."/>
            <person name="Henrissat B."/>
            <person name="Martin F."/>
            <person name="Thomas P.D."/>
            <person name="Tyler B.M."/>
            <person name="De Vries R.P."/>
            <person name="Kamoun S."/>
            <person name="Yandell M."/>
            <person name="Tisserat N."/>
            <person name="Buell C.R."/>
        </authorList>
    </citation>
    <scope>NUCLEOTIDE SEQUENCE</scope>
    <source>
        <strain evidence="6">DAOM:BR144</strain>
    </source>
</reference>
<keyword evidence="6" id="KW-1185">Reference proteome</keyword>
<dbReference type="Pfam" id="PF10211">
    <property type="entry name" value="Ax_dynein_light"/>
    <property type="match status" value="1"/>
</dbReference>
<keyword evidence="1" id="KW-0243">Dynein</keyword>
<sequence length="85" mass="9837">MCAVTREILNAMLPPKSWQDFTGKWQRMVKMTPSARNDVMELEDALSKLLVDHQARAKAICHVREKFFLLVFGKTTSTPYLNMHL</sequence>
<dbReference type="AlphaFoldDB" id="K3X0R4"/>
<evidence type="ECO:0000256" key="4">
    <source>
        <dbReference type="ARBA" id="ARBA00038114"/>
    </source>
</evidence>
<dbReference type="EMBL" id="GL376592">
    <property type="status" value="NOT_ANNOTATED_CDS"/>
    <property type="molecule type" value="Genomic_DNA"/>
</dbReference>
<dbReference type="Proteomes" id="UP000019132">
    <property type="component" value="Unassembled WGS sequence"/>
</dbReference>
<dbReference type="PANTHER" id="PTHR13183:SF0">
    <property type="entry name" value="AXONEMAL DYNEIN LIGHT INTERMEDIATE POLYPEPTIDE 1"/>
    <property type="match status" value="1"/>
</dbReference>
<accession>K3X0R4</accession>